<keyword evidence="1" id="KW-0732">Signal</keyword>
<reference evidence="2 3" key="1">
    <citation type="submission" date="2019-03" db="EMBL/GenBank/DDBJ databases">
        <title>Genomic Encyclopedia of Archaeal and Bacterial Type Strains, Phase II (KMG-II): from individual species to whole genera.</title>
        <authorList>
            <person name="Goeker M."/>
        </authorList>
    </citation>
    <scope>NUCLEOTIDE SEQUENCE [LARGE SCALE GENOMIC DNA]</scope>
    <source>
        <strain evidence="2 3">DSM 19034</strain>
    </source>
</reference>
<evidence type="ECO:0000256" key="1">
    <source>
        <dbReference type="SAM" id="SignalP"/>
    </source>
</evidence>
<keyword evidence="3" id="KW-1185">Reference proteome</keyword>
<dbReference type="RefSeq" id="WP_133555134.1">
    <property type="nucleotide sequence ID" value="NZ_SNWM01000002.1"/>
</dbReference>
<accession>A0A4R6ILY1</accession>
<protein>
    <recommendedName>
        <fullName evidence="4">Secreted protein with PEP-CTERM sorting signal</fullName>
    </recommendedName>
</protein>
<proteinExistence type="predicted"/>
<dbReference type="Proteomes" id="UP000295499">
    <property type="component" value="Unassembled WGS sequence"/>
</dbReference>
<feature type="signal peptide" evidence="1">
    <location>
        <begin position="1"/>
        <end position="29"/>
    </location>
</feature>
<comment type="caution">
    <text evidence="2">The sequence shown here is derived from an EMBL/GenBank/DDBJ whole genome shotgun (WGS) entry which is preliminary data.</text>
</comment>
<name>A0A4R6ILY1_9SPHI</name>
<gene>
    <name evidence="2" type="ORF">CLV32_2156</name>
</gene>
<evidence type="ECO:0000313" key="3">
    <source>
        <dbReference type="Proteomes" id="UP000295499"/>
    </source>
</evidence>
<evidence type="ECO:0000313" key="2">
    <source>
        <dbReference type="EMBL" id="TDO23169.1"/>
    </source>
</evidence>
<sequence>MPEFKFIIRRLTLLFILFCISNLRANAQACDPAVDPFCSVDPDSPDVPLDDHVVYLMAAGLLIGTIYLRKQNANKI</sequence>
<feature type="chain" id="PRO_5020602515" description="Secreted protein with PEP-CTERM sorting signal" evidence="1">
    <location>
        <begin position="30"/>
        <end position="76"/>
    </location>
</feature>
<organism evidence="2 3">
    <name type="scientific">Pedobacter duraquae</name>
    <dbReference type="NCBI Taxonomy" id="425511"/>
    <lineage>
        <taxon>Bacteria</taxon>
        <taxon>Pseudomonadati</taxon>
        <taxon>Bacteroidota</taxon>
        <taxon>Sphingobacteriia</taxon>
        <taxon>Sphingobacteriales</taxon>
        <taxon>Sphingobacteriaceae</taxon>
        <taxon>Pedobacter</taxon>
    </lineage>
</organism>
<dbReference type="EMBL" id="SNWM01000002">
    <property type="protein sequence ID" value="TDO23169.1"/>
    <property type="molecule type" value="Genomic_DNA"/>
</dbReference>
<evidence type="ECO:0008006" key="4">
    <source>
        <dbReference type="Google" id="ProtNLM"/>
    </source>
</evidence>
<dbReference type="AlphaFoldDB" id="A0A4R6ILY1"/>